<accession>A0A0F5PIT8</accession>
<evidence type="ECO:0000256" key="1">
    <source>
        <dbReference type="SAM" id="SignalP"/>
    </source>
</evidence>
<gene>
    <name evidence="2" type="ORF">CDSM653_02431</name>
</gene>
<dbReference type="Proteomes" id="UP000010146">
    <property type="component" value="Unassembled WGS sequence"/>
</dbReference>
<protein>
    <submittedName>
        <fullName evidence="2">Uncharacterized protein</fullName>
    </submittedName>
</protein>
<keyword evidence="1" id="KW-0732">Signal</keyword>
<reference evidence="2 3" key="1">
    <citation type="submission" date="2008-07" db="EMBL/GenBank/DDBJ databases">
        <authorList>
            <person name="Gonzalez J."/>
            <person name="Sokolova T."/>
            <person name="Ferriera S."/>
            <person name="Johnson J."/>
            <person name="Kravitz S."/>
            <person name="Beeson K."/>
            <person name="Sutton G."/>
            <person name="Rogers Y.-H."/>
            <person name="Friedman R."/>
            <person name="Frazier M."/>
            <person name="Venter J.C."/>
        </authorList>
    </citation>
    <scope>NUCLEOTIDE SEQUENCE [LARGE SCALE GENOMIC DNA]</scope>
    <source>
        <strain evidence="2 3">DSM 12653</strain>
    </source>
</reference>
<organism evidence="2 3">
    <name type="scientific">Caldanaerobacter subterraneus subsp. pacificus DSM 12653</name>
    <dbReference type="NCBI Taxonomy" id="391606"/>
    <lineage>
        <taxon>Bacteria</taxon>
        <taxon>Bacillati</taxon>
        <taxon>Bacillota</taxon>
        <taxon>Clostridia</taxon>
        <taxon>Thermoanaerobacterales</taxon>
        <taxon>Thermoanaerobacteraceae</taxon>
        <taxon>Caldanaerobacter</taxon>
    </lineage>
</organism>
<dbReference type="AlphaFoldDB" id="A0A0F5PIT8"/>
<evidence type="ECO:0000313" key="2">
    <source>
        <dbReference type="EMBL" id="KKC28573.1"/>
    </source>
</evidence>
<comment type="caution">
    <text evidence="2">The sequence shown here is derived from an EMBL/GenBank/DDBJ whole genome shotgun (WGS) entry which is preliminary data.</text>
</comment>
<proteinExistence type="predicted"/>
<dbReference type="EMBL" id="ABXP02000123">
    <property type="protein sequence ID" value="KKC28573.1"/>
    <property type="molecule type" value="Genomic_DNA"/>
</dbReference>
<evidence type="ECO:0000313" key="3">
    <source>
        <dbReference type="Proteomes" id="UP000010146"/>
    </source>
</evidence>
<sequence>MVYNRTCRGKGGISLKKVIAFAVAVLLMLALSVSSAYAANLIVLKTDIDNVKTNNKYFIVSGNGQPNTTVELILNDNLNDKWVIDDSAVFARLVILNPGENTLLLKAYKGDQVQIIKGKVILTKKDGIWQITITAIEELIKSLLK</sequence>
<reference evidence="2 3" key="2">
    <citation type="journal article" date="2015" name="BMC Genomics">
        <title>Analysis of three genomes within the thermophilic bacterial species Caldanaerobacter subterraneus with a focus on carbon monoxide dehydrogenase evolution and hydrolase diversity.</title>
        <authorList>
            <person name="Sant'Anna F.H."/>
            <person name="Lebedinsky A.V."/>
            <person name="Sokolova T.G."/>
            <person name="Robb F.T."/>
            <person name="Gonzalez J.M."/>
        </authorList>
    </citation>
    <scope>NUCLEOTIDE SEQUENCE [LARGE SCALE GENOMIC DNA]</scope>
    <source>
        <strain evidence="2 3">DSM 12653</strain>
    </source>
</reference>
<name>A0A0F5PIT8_9THEO</name>
<feature type="signal peptide" evidence="1">
    <location>
        <begin position="1"/>
        <end position="38"/>
    </location>
</feature>
<reference evidence="3" key="3">
    <citation type="submission" date="2015-02" db="EMBL/GenBank/DDBJ databases">
        <title>Genome analysis of three genomes within the thermophilic hydrogenogenic bacterial species Caldanaerobacter subterraneus.</title>
        <authorList>
            <person name="Sant'Anna F.H."/>
            <person name="Lebedinsky A."/>
            <person name="Sokolova T."/>
            <person name="Robb F.T."/>
            <person name="Gonzalez J.M."/>
        </authorList>
    </citation>
    <scope>NUCLEOTIDE SEQUENCE [LARGE SCALE GENOMIC DNA]</scope>
    <source>
        <strain evidence="3">DSM 12653</strain>
    </source>
</reference>
<feature type="chain" id="PRO_5002494155" evidence="1">
    <location>
        <begin position="39"/>
        <end position="145"/>
    </location>
</feature>